<dbReference type="OrthoDB" id="2438718at2759"/>
<dbReference type="Proteomes" id="UP000789405">
    <property type="component" value="Unassembled WGS sequence"/>
</dbReference>
<protein>
    <submittedName>
        <fullName evidence="2">13858_t:CDS:1</fullName>
    </submittedName>
</protein>
<feature type="compositionally biased region" description="Basic and acidic residues" evidence="1">
    <location>
        <begin position="129"/>
        <end position="140"/>
    </location>
</feature>
<gene>
    <name evidence="2" type="ORF">DERYTH_LOCUS2224</name>
</gene>
<evidence type="ECO:0000313" key="2">
    <source>
        <dbReference type="EMBL" id="CAG8487150.1"/>
    </source>
</evidence>
<keyword evidence="3" id="KW-1185">Reference proteome</keyword>
<dbReference type="EMBL" id="CAJVPY010000682">
    <property type="protein sequence ID" value="CAG8487150.1"/>
    <property type="molecule type" value="Genomic_DNA"/>
</dbReference>
<feature type="region of interest" description="Disordered" evidence="1">
    <location>
        <begin position="129"/>
        <end position="162"/>
    </location>
</feature>
<evidence type="ECO:0000256" key="1">
    <source>
        <dbReference type="SAM" id="MobiDB-lite"/>
    </source>
</evidence>
<comment type="caution">
    <text evidence="2">The sequence shown here is derived from an EMBL/GenBank/DDBJ whole genome shotgun (WGS) entry which is preliminary data.</text>
</comment>
<name>A0A9N8WM28_9GLOM</name>
<sequence length="162" mass="18644">MEIIDNELYVYAANISLIDINSVAKKKASNSNNSFTSKIYKSVRSRLLTTHQNANEKSSKETSTKMNKHTIDLTTENSHFSKHARVEDAKKEDDLYKQSAECSKKYVNGNNEYENNVEIIDKNECAVQDQEKRSKGKEKMVQFTVHNTRSRSEMGKNTNEKR</sequence>
<accession>A0A9N8WM28</accession>
<evidence type="ECO:0000313" key="3">
    <source>
        <dbReference type="Proteomes" id="UP000789405"/>
    </source>
</evidence>
<feature type="compositionally biased region" description="Basic and acidic residues" evidence="1">
    <location>
        <begin position="150"/>
        <end position="162"/>
    </location>
</feature>
<reference evidence="2" key="1">
    <citation type="submission" date="2021-06" db="EMBL/GenBank/DDBJ databases">
        <authorList>
            <person name="Kallberg Y."/>
            <person name="Tangrot J."/>
            <person name="Rosling A."/>
        </authorList>
    </citation>
    <scope>NUCLEOTIDE SEQUENCE</scope>
    <source>
        <strain evidence="2">MA453B</strain>
    </source>
</reference>
<organism evidence="2 3">
    <name type="scientific">Dentiscutata erythropus</name>
    <dbReference type="NCBI Taxonomy" id="1348616"/>
    <lineage>
        <taxon>Eukaryota</taxon>
        <taxon>Fungi</taxon>
        <taxon>Fungi incertae sedis</taxon>
        <taxon>Mucoromycota</taxon>
        <taxon>Glomeromycotina</taxon>
        <taxon>Glomeromycetes</taxon>
        <taxon>Diversisporales</taxon>
        <taxon>Gigasporaceae</taxon>
        <taxon>Dentiscutata</taxon>
    </lineage>
</organism>
<dbReference type="AlphaFoldDB" id="A0A9N8WM28"/>
<feature type="region of interest" description="Disordered" evidence="1">
    <location>
        <begin position="50"/>
        <end position="70"/>
    </location>
</feature>
<proteinExistence type="predicted"/>